<feature type="coiled-coil region" evidence="1">
    <location>
        <begin position="356"/>
        <end position="383"/>
    </location>
</feature>
<keyword evidence="3" id="KW-1185">Reference proteome</keyword>
<dbReference type="OrthoDB" id="18701at2759"/>
<evidence type="ECO:0000313" key="3">
    <source>
        <dbReference type="Proteomes" id="UP000695562"/>
    </source>
</evidence>
<gene>
    <name evidence="2" type="ORF">CYY_001892</name>
</gene>
<feature type="coiled-coil region" evidence="1">
    <location>
        <begin position="149"/>
        <end position="325"/>
    </location>
</feature>
<reference evidence="2" key="1">
    <citation type="submission" date="2020-01" db="EMBL/GenBank/DDBJ databases">
        <title>Development of genomics and gene disruption for Polysphondylium violaceum indicates a role for the polyketide synthase stlB in stalk morphogenesis.</title>
        <authorList>
            <person name="Narita B."/>
            <person name="Kawabe Y."/>
            <person name="Kin K."/>
            <person name="Saito T."/>
            <person name="Gibbs R."/>
            <person name="Kuspa A."/>
            <person name="Muzny D."/>
            <person name="Queller D."/>
            <person name="Richards S."/>
            <person name="Strassman J."/>
            <person name="Sucgang R."/>
            <person name="Worley K."/>
            <person name="Schaap P."/>
        </authorList>
    </citation>
    <scope>NUCLEOTIDE SEQUENCE</scope>
    <source>
        <strain evidence="2">QSvi11</strain>
    </source>
</reference>
<comment type="caution">
    <text evidence="2">The sequence shown here is derived from an EMBL/GenBank/DDBJ whole genome shotgun (WGS) entry which is preliminary data.</text>
</comment>
<name>A0A8J4V183_9MYCE</name>
<accession>A0A8J4V183</accession>
<keyword evidence="1" id="KW-0175">Coiled coil</keyword>
<proteinExistence type="predicted"/>
<evidence type="ECO:0000313" key="2">
    <source>
        <dbReference type="EMBL" id="KAF2076815.1"/>
    </source>
</evidence>
<evidence type="ECO:0000256" key="1">
    <source>
        <dbReference type="SAM" id="Coils"/>
    </source>
</evidence>
<sequence>MKKGAESEQLTKRLETLKSIFQKGGEYSFLNTLEKEHSSSLNENDYRKRYLDLKDKVQVIKKSKHQTTDQLFEDFKIAAEKRDSEAKKQIHKLKLEIDKLNHNNDLIKGSIKSNGSVDVDRITKGIQSKIEEEHRFETNQIKIGLQEQIETKDTTIVELQKERDEYKAQIESLQKEVGKYQLDAQTITSTTTQNQNLLLEKFEQERASWRKTLDDAVAKAEDKLQVWHAKYTKLEREKQNLESNLEQLNKTLAAKQTSIVSLSKEYEELKKEKSSTNTSNQELIDKYQEKEHEFVRYKEVSKLNIEKLQKCITDLQEKAATLSKEELTKSKNEYDALLAESEGHRVREFEEFSNVQQELLVDIEKYKNQLKELQFQNDSQAKHLSLYKLLTSITLNFISEDKCEFILQTDNEKKIVGQLSIETDDITFTPALIQNCKVTDFLESTIDFSKKEAILFILNLLENITNDTKK</sequence>
<dbReference type="EMBL" id="AJWJ01000048">
    <property type="protein sequence ID" value="KAF2076815.1"/>
    <property type="molecule type" value="Genomic_DNA"/>
</dbReference>
<dbReference type="Proteomes" id="UP000695562">
    <property type="component" value="Unassembled WGS sequence"/>
</dbReference>
<dbReference type="AlphaFoldDB" id="A0A8J4V183"/>
<protein>
    <submittedName>
        <fullName evidence="2">Uncharacterized protein</fullName>
    </submittedName>
</protein>
<organism evidence="2 3">
    <name type="scientific">Polysphondylium violaceum</name>
    <dbReference type="NCBI Taxonomy" id="133409"/>
    <lineage>
        <taxon>Eukaryota</taxon>
        <taxon>Amoebozoa</taxon>
        <taxon>Evosea</taxon>
        <taxon>Eumycetozoa</taxon>
        <taxon>Dictyostelia</taxon>
        <taxon>Dictyosteliales</taxon>
        <taxon>Dictyosteliaceae</taxon>
        <taxon>Polysphondylium</taxon>
    </lineage>
</organism>